<accession>A0ABV4U8M9</accession>
<dbReference type="EC" id="3.1.4.-" evidence="2"/>
<evidence type="ECO:0000259" key="1">
    <source>
        <dbReference type="PROSITE" id="PS51832"/>
    </source>
</evidence>
<dbReference type="PANTHER" id="PTHR43155:SF2">
    <property type="entry name" value="CYCLIC DI-GMP PHOSPHODIESTERASE PA4108"/>
    <property type="match status" value="1"/>
</dbReference>
<evidence type="ECO:0000313" key="3">
    <source>
        <dbReference type="Proteomes" id="UP001575105"/>
    </source>
</evidence>
<dbReference type="Proteomes" id="UP001575105">
    <property type="component" value="Unassembled WGS sequence"/>
</dbReference>
<sequence length="401" mass="43993">MLRIDVAKAKPGMKLALPVQNPQVPSRTLLKVSYELSTSVIKRLLEQGIRSIWVRYPSLDFLKEIIDAETVRNQSELVSQVSGTFESLQAQATAKLPYDTYTKSLQQLVDHLISHPNSIVFLGDISDATDDLMRHSSSVTYLTLLMGLKLDGYLVKERKHVAPARAKEVANLGLGAMLHDVGVTQLPAEVSARYKREADESDPGWQEHPAMGFRMVRSDVDPSAATVVLNHHQYFDGSGYSGQDFPTLTGRNIHVFARITAVADQFDLLRNPANLPAQPTAWVLNAMVTEPLRARFDPTVLRALLAVVPPYPPGSVVKLSDGQFAVCIDHNAHDPCRPKVQIIPDPATIAGGDLPLGPSIDLSEQPETLFVAEHDGKPVSEFNFTLPLDLASETARSLAWA</sequence>
<dbReference type="InterPro" id="IPR003607">
    <property type="entry name" value="HD/PDEase_dom"/>
</dbReference>
<name>A0ABV4U8M9_9BACT</name>
<dbReference type="CDD" id="cd00077">
    <property type="entry name" value="HDc"/>
    <property type="match status" value="1"/>
</dbReference>
<dbReference type="GO" id="GO:0016787">
    <property type="term" value="F:hydrolase activity"/>
    <property type="evidence" value="ECO:0007669"/>
    <property type="project" value="UniProtKB-KW"/>
</dbReference>
<gene>
    <name evidence="2" type="ORF">ACERK3_12845</name>
</gene>
<dbReference type="EMBL" id="JBGUBD010000007">
    <property type="protein sequence ID" value="MFA9479172.1"/>
    <property type="molecule type" value="Genomic_DNA"/>
</dbReference>
<reference evidence="2 3" key="1">
    <citation type="submission" date="2024-08" db="EMBL/GenBank/DDBJ databases">
        <title>Whole-genome sequencing of halo(alkali)philic microorganisms from hypersaline lakes.</title>
        <authorList>
            <person name="Sorokin D.Y."/>
            <person name="Merkel A.Y."/>
            <person name="Messina E."/>
            <person name="Yakimov M."/>
        </authorList>
    </citation>
    <scope>NUCLEOTIDE SEQUENCE [LARGE SCALE GENOMIC DNA]</scope>
    <source>
        <strain evidence="2 3">AB-hyl4</strain>
    </source>
</reference>
<dbReference type="InterPro" id="IPR037522">
    <property type="entry name" value="HD_GYP_dom"/>
</dbReference>
<dbReference type="Pfam" id="PF13487">
    <property type="entry name" value="HD_5"/>
    <property type="match status" value="1"/>
</dbReference>
<evidence type="ECO:0000313" key="2">
    <source>
        <dbReference type="EMBL" id="MFA9479172.1"/>
    </source>
</evidence>
<keyword evidence="3" id="KW-1185">Reference proteome</keyword>
<keyword evidence="2" id="KW-0378">Hydrolase</keyword>
<dbReference type="Gene3D" id="1.10.3210.10">
    <property type="entry name" value="Hypothetical protein af1432"/>
    <property type="match status" value="1"/>
</dbReference>
<organism evidence="2 3">
    <name type="scientific">Natronomicrosphaera hydrolytica</name>
    <dbReference type="NCBI Taxonomy" id="3242702"/>
    <lineage>
        <taxon>Bacteria</taxon>
        <taxon>Pseudomonadati</taxon>
        <taxon>Planctomycetota</taxon>
        <taxon>Phycisphaerae</taxon>
        <taxon>Phycisphaerales</taxon>
        <taxon>Phycisphaeraceae</taxon>
        <taxon>Natronomicrosphaera</taxon>
    </lineage>
</organism>
<proteinExistence type="predicted"/>
<protein>
    <submittedName>
        <fullName evidence="2">HD-GYP domain-containing protein</fullName>
        <ecNumber evidence="2">3.1.4.-</ecNumber>
    </submittedName>
</protein>
<dbReference type="SUPFAM" id="SSF109604">
    <property type="entry name" value="HD-domain/PDEase-like"/>
    <property type="match status" value="1"/>
</dbReference>
<dbReference type="PROSITE" id="PS51832">
    <property type="entry name" value="HD_GYP"/>
    <property type="match status" value="1"/>
</dbReference>
<comment type="caution">
    <text evidence="2">The sequence shown here is derived from an EMBL/GenBank/DDBJ whole genome shotgun (WGS) entry which is preliminary data.</text>
</comment>
<dbReference type="RefSeq" id="WP_425346099.1">
    <property type="nucleotide sequence ID" value="NZ_JBGUBD010000007.1"/>
</dbReference>
<feature type="domain" description="HD-GYP" evidence="1">
    <location>
        <begin position="111"/>
        <end position="320"/>
    </location>
</feature>
<dbReference type="PANTHER" id="PTHR43155">
    <property type="entry name" value="CYCLIC DI-GMP PHOSPHODIESTERASE PA4108-RELATED"/>
    <property type="match status" value="1"/>
</dbReference>